<sequence length="494" mass="54908">MDVAAGSQSQCLSGSKTSNVRANLIQSFLVAPMIRVQVIAMGDDPTDIRAINRWIVRHPCDEKYGVFLYILMRRARFCEKARSVHHLSPRSEVVTLYDLQHEFGKWAEKRLTIGSALSFFEAAGKDTIDRSECQDDQKCVLGLFSIEIHLFPSMVCSPPTHLMQSMRIVKTDIIRLADVPSITTDVYTRISPPILTIRAENPLVASEPLLEANPEAIQSSDIASPEIDRESQNPPDWVVIALAISLLFLTIGLSMATYCHIRKEEPRRQVGPLSNVNSGDRTIRSSRNSRSFATTVPLESRPLPPGVHPDLVVPVTHPLKSRKGKGIASATISAPKRIPTRQPRNVIPFPTLIPTHRAEGSELLKVSASTAWSPVINRDPYGTARVSYEHLILSPAARKRRVPSLACDQRTLLAIASHEIETRESETKRTSGKPFLSKPFAKINANQKKEERKKAEAKKEEAKEGKGKKENENAEGVVINLVPRVLSLIIEEED</sequence>
<protein>
    <submittedName>
        <fullName evidence="3">Uncharacterized protein</fullName>
    </submittedName>
</protein>
<evidence type="ECO:0000313" key="4">
    <source>
        <dbReference type="Proteomes" id="UP000001072"/>
    </source>
</evidence>
<dbReference type="OrthoDB" id="10555630at2759"/>
<proteinExistence type="predicted"/>
<dbReference type="RefSeq" id="XP_007415895.1">
    <property type="nucleotide sequence ID" value="XM_007415833.1"/>
</dbReference>
<evidence type="ECO:0000313" key="3">
    <source>
        <dbReference type="EMBL" id="EGG00821.1"/>
    </source>
</evidence>
<dbReference type="VEuPathDB" id="FungiDB:MELLADRAFT_111543"/>
<accession>F4S3J0</accession>
<feature type="region of interest" description="Disordered" evidence="1">
    <location>
        <begin position="421"/>
        <end position="473"/>
    </location>
</feature>
<evidence type="ECO:0000256" key="1">
    <source>
        <dbReference type="SAM" id="MobiDB-lite"/>
    </source>
</evidence>
<dbReference type="AlphaFoldDB" id="F4S3J0"/>
<feature type="compositionally biased region" description="Basic and acidic residues" evidence="1">
    <location>
        <begin position="447"/>
        <end position="472"/>
    </location>
</feature>
<reference evidence="4" key="1">
    <citation type="journal article" date="2011" name="Proc. Natl. Acad. Sci. U.S.A.">
        <title>Obligate biotrophy features unraveled by the genomic analysis of rust fungi.</title>
        <authorList>
            <person name="Duplessis S."/>
            <person name="Cuomo C.A."/>
            <person name="Lin Y.-C."/>
            <person name="Aerts A."/>
            <person name="Tisserant E."/>
            <person name="Veneault-Fourrey C."/>
            <person name="Joly D.L."/>
            <person name="Hacquard S."/>
            <person name="Amselem J."/>
            <person name="Cantarel B.L."/>
            <person name="Chiu R."/>
            <person name="Coutinho P.M."/>
            <person name="Feau N."/>
            <person name="Field M."/>
            <person name="Frey P."/>
            <person name="Gelhaye E."/>
            <person name="Goldberg J."/>
            <person name="Grabherr M.G."/>
            <person name="Kodira C.D."/>
            <person name="Kohler A."/>
            <person name="Kuees U."/>
            <person name="Lindquist E.A."/>
            <person name="Lucas S.M."/>
            <person name="Mago R."/>
            <person name="Mauceli E."/>
            <person name="Morin E."/>
            <person name="Murat C."/>
            <person name="Pangilinan J.L."/>
            <person name="Park R."/>
            <person name="Pearson M."/>
            <person name="Quesneville H."/>
            <person name="Rouhier N."/>
            <person name="Sakthikumar S."/>
            <person name="Salamov A.A."/>
            <person name="Schmutz J."/>
            <person name="Selles B."/>
            <person name="Shapiro H."/>
            <person name="Tanguay P."/>
            <person name="Tuskan G.A."/>
            <person name="Henrissat B."/>
            <person name="Van de Peer Y."/>
            <person name="Rouze P."/>
            <person name="Ellis J.G."/>
            <person name="Dodds P.N."/>
            <person name="Schein J.E."/>
            <person name="Zhong S."/>
            <person name="Hamelin R.C."/>
            <person name="Grigoriev I.V."/>
            <person name="Szabo L.J."/>
            <person name="Martin F."/>
        </authorList>
    </citation>
    <scope>NUCLEOTIDE SEQUENCE [LARGE SCALE GENOMIC DNA]</scope>
    <source>
        <strain evidence="4">98AG31 / pathotype 3-4-7</strain>
    </source>
</reference>
<keyword evidence="2" id="KW-0472">Membrane</keyword>
<organism evidence="4">
    <name type="scientific">Melampsora larici-populina (strain 98AG31 / pathotype 3-4-7)</name>
    <name type="common">Poplar leaf rust fungus</name>
    <dbReference type="NCBI Taxonomy" id="747676"/>
    <lineage>
        <taxon>Eukaryota</taxon>
        <taxon>Fungi</taxon>
        <taxon>Dikarya</taxon>
        <taxon>Basidiomycota</taxon>
        <taxon>Pucciniomycotina</taxon>
        <taxon>Pucciniomycetes</taxon>
        <taxon>Pucciniales</taxon>
        <taxon>Melampsoraceae</taxon>
        <taxon>Melampsora</taxon>
    </lineage>
</organism>
<keyword evidence="4" id="KW-1185">Reference proteome</keyword>
<dbReference type="GeneID" id="18924418"/>
<feature type="compositionally biased region" description="Polar residues" evidence="1">
    <location>
        <begin position="272"/>
        <end position="294"/>
    </location>
</feature>
<dbReference type="InParanoid" id="F4S3J0"/>
<keyword evidence="2" id="KW-0812">Transmembrane</keyword>
<name>F4S3J0_MELLP</name>
<feature type="transmembrane region" description="Helical" evidence="2">
    <location>
        <begin position="237"/>
        <end position="259"/>
    </location>
</feature>
<dbReference type="HOGENOM" id="CLU_552165_0_0_1"/>
<keyword evidence="2" id="KW-1133">Transmembrane helix</keyword>
<evidence type="ECO:0000256" key="2">
    <source>
        <dbReference type="SAM" id="Phobius"/>
    </source>
</evidence>
<gene>
    <name evidence="3" type="ORF">MELLADRAFT_111543</name>
</gene>
<dbReference type="Proteomes" id="UP000001072">
    <property type="component" value="Unassembled WGS sequence"/>
</dbReference>
<feature type="region of interest" description="Disordered" evidence="1">
    <location>
        <begin position="270"/>
        <end position="305"/>
    </location>
</feature>
<dbReference type="KEGG" id="mlr:MELLADRAFT_111543"/>
<dbReference type="EMBL" id="GL883143">
    <property type="protein sequence ID" value="EGG00821.1"/>
    <property type="molecule type" value="Genomic_DNA"/>
</dbReference>